<feature type="transmembrane region" description="Helical" evidence="1">
    <location>
        <begin position="55"/>
        <end position="78"/>
    </location>
</feature>
<feature type="transmembrane region" description="Helical" evidence="1">
    <location>
        <begin position="98"/>
        <end position="120"/>
    </location>
</feature>
<keyword evidence="1" id="KW-0472">Membrane</keyword>
<keyword evidence="1" id="KW-0812">Transmembrane</keyword>
<dbReference type="PATRIC" id="fig|1158607.3.peg.1544"/>
<feature type="transmembrane region" description="Helical" evidence="1">
    <location>
        <begin position="31"/>
        <end position="49"/>
    </location>
</feature>
<feature type="transmembrane region" description="Helical" evidence="1">
    <location>
        <begin position="158"/>
        <end position="178"/>
    </location>
</feature>
<keyword evidence="3" id="KW-1185">Reference proteome</keyword>
<reference evidence="2 3" key="1">
    <citation type="submission" date="2013-02" db="EMBL/GenBank/DDBJ databases">
        <title>The Genome Sequence of Enterococcus pallens BAA-351.</title>
        <authorList>
            <consortium name="The Broad Institute Genome Sequencing Platform"/>
            <consortium name="The Broad Institute Genome Sequencing Center for Infectious Disease"/>
            <person name="Earl A.M."/>
            <person name="Gilmore M.S."/>
            <person name="Lebreton F."/>
            <person name="Walker B."/>
            <person name="Young S.K."/>
            <person name="Zeng Q."/>
            <person name="Gargeya S."/>
            <person name="Fitzgerald M."/>
            <person name="Haas B."/>
            <person name="Abouelleil A."/>
            <person name="Alvarado L."/>
            <person name="Arachchi H.M."/>
            <person name="Berlin A.M."/>
            <person name="Chapman S.B."/>
            <person name="Dewar J."/>
            <person name="Goldberg J."/>
            <person name="Griggs A."/>
            <person name="Gujja S."/>
            <person name="Hansen M."/>
            <person name="Howarth C."/>
            <person name="Imamovic A."/>
            <person name="Larimer J."/>
            <person name="McCowan C."/>
            <person name="Murphy C."/>
            <person name="Neiman D."/>
            <person name="Pearson M."/>
            <person name="Priest M."/>
            <person name="Roberts A."/>
            <person name="Saif S."/>
            <person name="Shea T."/>
            <person name="Sisk P."/>
            <person name="Sykes S."/>
            <person name="Wortman J."/>
            <person name="Nusbaum C."/>
            <person name="Birren B."/>
        </authorList>
    </citation>
    <scope>NUCLEOTIDE SEQUENCE [LARGE SCALE GENOMIC DNA]</scope>
    <source>
        <strain evidence="2 3">ATCC BAA-351</strain>
    </source>
</reference>
<evidence type="ECO:0000313" key="3">
    <source>
        <dbReference type="Proteomes" id="UP000013782"/>
    </source>
</evidence>
<evidence type="ECO:0000313" key="2">
    <source>
        <dbReference type="EMBL" id="EOH95594.1"/>
    </source>
</evidence>
<dbReference type="Proteomes" id="UP000013782">
    <property type="component" value="Unassembled WGS sequence"/>
</dbReference>
<organism evidence="2 3">
    <name type="scientific">Enterococcus pallens ATCC BAA-351</name>
    <dbReference type="NCBI Taxonomy" id="1158607"/>
    <lineage>
        <taxon>Bacteria</taxon>
        <taxon>Bacillati</taxon>
        <taxon>Bacillota</taxon>
        <taxon>Bacilli</taxon>
        <taxon>Lactobacillales</taxon>
        <taxon>Enterococcaceae</taxon>
        <taxon>Enterococcus</taxon>
    </lineage>
</organism>
<protein>
    <submittedName>
        <fullName evidence="2">Uncharacterized protein</fullName>
    </submittedName>
</protein>
<accession>R2T5S2</accession>
<keyword evidence="1" id="KW-1133">Transmembrane helix</keyword>
<dbReference type="eggNOG" id="COG1266">
    <property type="taxonomic scope" value="Bacteria"/>
</dbReference>
<dbReference type="RefSeq" id="WP_010756581.1">
    <property type="nucleotide sequence ID" value="NZ_KB946307.1"/>
</dbReference>
<name>R2T5S2_9ENTE</name>
<comment type="caution">
    <text evidence="2">The sequence shown here is derived from an EMBL/GenBank/DDBJ whole genome shotgun (WGS) entry which is preliminary data.</text>
</comment>
<dbReference type="AlphaFoldDB" id="R2T5S2"/>
<dbReference type="STRING" id="160454.RV10_GL004505"/>
<proteinExistence type="predicted"/>
<sequence length="219" mass="24537">MKDRFFIEKKNDPRDFPFYNGQPRSIAMSQWLIMLGIVFIGFLIASFWIPNVPGAFTILIVVLFSCMNLIFGLGSLSIFAGKDAFTLFKKFNVKDLPFLLGTLILNIVYSLVASGIVGIFSKTNANPAAITHAEGSRALTHLLLNTLSDIPTLLGEEFLATLPFLALLYFFLSTNELVKKQKYRSCFNAFFIDLRVIAFANLSVELAAGFFCDRTRTNF</sequence>
<gene>
    <name evidence="2" type="ORF">UAU_01556</name>
</gene>
<dbReference type="HOGENOM" id="CLU_1259819_0_0_9"/>
<dbReference type="EMBL" id="AJAQ01000011">
    <property type="protein sequence ID" value="EOH95594.1"/>
    <property type="molecule type" value="Genomic_DNA"/>
</dbReference>
<evidence type="ECO:0000256" key="1">
    <source>
        <dbReference type="SAM" id="Phobius"/>
    </source>
</evidence>